<keyword evidence="1" id="KW-1133">Transmembrane helix</keyword>
<sequence length="347" mass="38336">MAAYWFLFGFAACGAMLEAQRAPSAPRSINVLWLVSALAIATMVGLRDEVGADWISYMQMLAGAGRSSFGRALEIGDPGYQLINWMAYQLGGGIYLVNIICATLFVWGLFRLAGTQPRPWLALLVAVPYLIIVVAMGYTRQAVALGILMAGLANFVRGGSTIRILLYVAVAALFHRTAVIAFCLVALASERSRFINVLIAIAASYFLYDIFISGEINGLVERYIEAKYSSQGAAIRIAMNMFAAVLFWLAGSRMEFSERERRLWQNYSLAAAGLLFLLLVLPSSTAVDRMALYILPLQLVVLSRLPLAIGQFTGKIAVAGYLLLVQFVWLNFSQYARYWVPYQWVLS</sequence>
<feature type="transmembrane region" description="Helical" evidence="1">
    <location>
        <begin position="316"/>
        <end position="336"/>
    </location>
</feature>
<keyword evidence="3" id="KW-1185">Reference proteome</keyword>
<dbReference type="RefSeq" id="WP_187536966.1">
    <property type="nucleotide sequence ID" value="NZ_BAABJT010000001.1"/>
</dbReference>
<dbReference type="KEGG" id="slut:H9L13_06455"/>
<evidence type="ECO:0000256" key="1">
    <source>
        <dbReference type="SAM" id="Phobius"/>
    </source>
</evidence>
<feature type="transmembrane region" description="Helical" evidence="1">
    <location>
        <begin position="233"/>
        <end position="251"/>
    </location>
</feature>
<dbReference type="Proteomes" id="UP000515971">
    <property type="component" value="Chromosome"/>
</dbReference>
<dbReference type="InterPro" id="IPR049458">
    <property type="entry name" value="EpsG-like"/>
</dbReference>
<feature type="transmembrane region" description="Helical" evidence="1">
    <location>
        <begin position="263"/>
        <end position="284"/>
    </location>
</feature>
<keyword evidence="1" id="KW-0812">Transmembrane</keyword>
<proteinExistence type="predicted"/>
<dbReference type="EMBL" id="CP060718">
    <property type="protein sequence ID" value="QNN66374.1"/>
    <property type="molecule type" value="Genomic_DNA"/>
</dbReference>
<keyword evidence="1" id="KW-0472">Membrane</keyword>
<feature type="transmembrane region" description="Helical" evidence="1">
    <location>
        <begin position="31"/>
        <end position="50"/>
    </location>
</feature>
<feature type="transmembrane region" description="Helical" evidence="1">
    <location>
        <begin position="93"/>
        <end position="113"/>
    </location>
</feature>
<protein>
    <submittedName>
        <fullName evidence="2">EpsG family protein</fullName>
    </submittedName>
</protein>
<evidence type="ECO:0000313" key="2">
    <source>
        <dbReference type="EMBL" id="QNN66374.1"/>
    </source>
</evidence>
<gene>
    <name evidence="2" type="ORF">H9L13_06455</name>
</gene>
<accession>A0A7G9SEU9</accession>
<evidence type="ECO:0000313" key="3">
    <source>
        <dbReference type="Proteomes" id="UP000515971"/>
    </source>
</evidence>
<feature type="transmembrane region" description="Helical" evidence="1">
    <location>
        <begin position="119"/>
        <end position="135"/>
    </location>
</feature>
<reference evidence="2 3" key="1">
    <citation type="submission" date="2020-08" db="EMBL/GenBank/DDBJ databases">
        <title>Genome sequence of Sphingomonas lutea KCTC 23642T.</title>
        <authorList>
            <person name="Hyun D.-W."/>
            <person name="Bae J.-W."/>
        </authorList>
    </citation>
    <scope>NUCLEOTIDE SEQUENCE [LARGE SCALE GENOMIC DNA]</scope>
    <source>
        <strain evidence="2 3">KCTC 23642</strain>
    </source>
</reference>
<dbReference type="Pfam" id="PF14897">
    <property type="entry name" value="EpsG"/>
    <property type="match status" value="1"/>
</dbReference>
<organism evidence="2 3">
    <name type="scientific">Sphingomonas lutea</name>
    <dbReference type="NCBI Taxonomy" id="1045317"/>
    <lineage>
        <taxon>Bacteria</taxon>
        <taxon>Pseudomonadati</taxon>
        <taxon>Pseudomonadota</taxon>
        <taxon>Alphaproteobacteria</taxon>
        <taxon>Sphingomonadales</taxon>
        <taxon>Sphingomonadaceae</taxon>
        <taxon>Sphingomonas</taxon>
    </lineage>
</organism>
<feature type="transmembrane region" description="Helical" evidence="1">
    <location>
        <begin position="194"/>
        <end position="213"/>
    </location>
</feature>
<name>A0A7G9SEU9_9SPHN</name>
<dbReference type="AlphaFoldDB" id="A0A7G9SEU9"/>
<feature type="transmembrane region" description="Helical" evidence="1">
    <location>
        <begin position="164"/>
        <end position="187"/>
    </location>
</feature>